<proteinExistence type="predicted"/>
<dbReference type="Pfam" id="PF02325">
    <property type="entry name" value="CCB3_YggT"/>
    <property type="match status" value="1"/>
</dbReference>
<keyword evidence="3" id="KW-1185">Reference proteome</keyword>
<evidence type="ECO:0000313" key="2">
    <source>
        <dbReference type="EMBL" id="KIQ70952.1"/>
    </source>
</evidence>
<accession>A0A0D0QF46</accession>
<keyword evidence="1" id="KW-1133">Transmembrane helix</keyword>
<name>A0A0D0QF46_9RHOB</name>
<protein>
    <submittedName>
        <fullName evidence="2">Putative integral membrane protein</fullName>
    </submittedName>
</protein>
<dbReference type="STRING" id="1123501.Wenmar_00328"/>
<feature type="transmembrane region" description="Helical" evidence="1">
    <location>
        <begin position="21"/>
        <end position="47"/>
    </location>
</feature>
<evidence type="ECO:0000313" key="3">
    <source>
        <dbReference type="Proteomes" id="UP000035100"/>
    </source>
</evidence>
<feature type="transmembrane region" description="Helical" evidence="1">
    <location>
        <begin position="89"/>
        <end position="105"/>
    </location>
</feature>
<gene>
    <name evidence="2" type="ORF">Wenmar_00328</name>
</gene>
<dbReference type="InterPro" id="IPR003425">
    <property type="entry name" value="CCB3/YggT"/>
</dbReference>
<keyword evidence="1" id="KW-0472">Membrane</keyword>
<evidence type="ECO:0000256" key="1">
    <source>
        <dbReference type="SAM" id="Phobius"/>
    </source>
</evidence>
<dbReference type="PATRIC" id="fig|1123501.6.peg.385"/>
<dbReference type="EMBL" id="AONG01000003">
    <property type="protein sequence ID" value="KIQ70952.1"/>
    <property type="molecule type" value="Genomic_DNA"/>
</dbReference>
<sequence length="113" mass="12952">MLTGRDYYLTPDQTGKAAMQSLFDILMLLLSVAKFFIFAHFIMSWLISFQVLNVRQPFVYQVWSGLNRLLEPVYGPIRRLLPPMGGLDLAPLVALIGIYIIEIVLRNNVALFY</sequence>
<reference evidence="2 3" key="1">
    <citation type="submission" date="2013-01" db="EMBL/GenBank/DDBJ databases">
        <authorList>
            <person name="Fiebig A."/>
            <person name="Goeker M."/>
            <person name="Klenk H.-P.P."/>
        </authorList>
    </citation>
    <scope>NUCLEOTIDE SEQUENCE [LARGE SCALE GENOMIC DNA]</scope>
    <source>
        <strain evidence="2 3">DSM 24838</strain>
    </source>
</reference>
<organism evidence="2 3">
    <name type="scientific">Wenxinia marina DSM 24838</name>
    <dbReference type="NCBI Taxonomy" id="1123501"/>
    <lineage>
        <taxon>Bacteria</taxon>
        <taxon>Pseudomonadati</taxon>
        <taxon>Pseudomonadota</taxon>
        <taxon>Alphaproteobacteria</taxon>
        <taxon>Rhodobacterales</taxon>
        <taxon>Roseobacteraceae</taxon>
        <taxon>Wenxinia</taxon>
    </lineage>
</organism>
<dbReference type="AlphaFoldDB" id="A0A0D0QF46"/>
<dbReference type="Proteomes" id="UP000035100">
    <property type="component" value="Unassembled WGS sequence"/>
</dbReference>
<keyword evidence="1" id="KW-0812">Transmembrane</keyword>
<dbReference type="GO" id="GO:0016020">
    <property type="term" value="C:membrane"/>
    <property type="evidence" value="ECO:0007669"/>
    <property type="project" value="InterPro"/>
</dbReference>
<dbReference type="eggNOG" id="COG0762">
    <property type="taxonomic scope" value="Bacteria"/>
</dbReference>
<comment type="caution">
    <text evidence="2">The sequence shown here is derived from an EMBL/GenBank/DDBJ whole genome shotgun (WGS) entry which is preliminary data.</text>
</comment>